<evidence type="ECO:0000313" key="2">
    <source>
        <dbReference type="Proteomes" id="UP000821853"/>
    </source>
</evidence>
<dbReference type="VEuPathDB" id="VectorBase:HLOH_064576"/>
<reference evidence="1 2" key="1">
    <citation type="journal article" date="2020" name="Cell">
        <title>Large-Scale Comparative Analyses of Tick Genomes Elucidate Their Genetic Diversity and Vector Capacities.</title>
        <authorList>
            <consortium name="Tick Genome and Microbiome Consortium (TIGMIC)"/>
            <person name="Jia N."/>
            <person name="Wang J."/>
            <person name="Shi W."/>
            <person name="Du L."/>
            <person name="Sun Y."/>
            <person name="Zhan W."/>
            <person name="Jiang J.F."/>
            <person name="Wang Q."/>
            <person name="Zhang B."/>
            <person name="Ji P."/>
            <person name="Bell-Sakyi L."/>
            <person name="Cui X.M."/>
            <person name="Yuan T.T."/>
            <person name="Jiang B.G."/>
            <person name="Yang W.F."/>
            <person name="Lam T.T."/>
            <person name="Chang Q.C."/>
            <person name="Ding S.J."/>
            <person name="Wang X.J."/>
            <person name="Zhu J.G."/>
            <person name="Ruan X.D."/>
            <person name="Zhao L."/>
            <person name="Wei J.T."/>
            <person name="Ye R.Z."/>
            <person name="Que T.C."/>
            <person name="Du C.H."/>
            <person name="Zhou Y.H."/>
            <person name="Cheng J.X."/>
            <person name="Dai P.F."/>
            <person name="Guo W.B."/>
            <person name="Han X.H."/>
            <person name="Huang E.J."/>
            <person name="Li L.F."/>
            <person name="Wei W."/>
            <person name="Gao Y.C."/>
            <person name="Liu J.Z."/>
            <person name="Shao H.Z."/>
            <person name="Wang X."/>
            <person name="Wang C.C."/>
            <person name="Yang T.C."/>
            <person name="Huo Q.B."/>
            <person name="Li W."/>
            <person name="Chen H.Y."/>
            <person name="Chen S.E."/>
            <person name="Zhou L.G."/>
            <person name="Ni X.B."/>
            <person name="Tian J.H."/>
            <person name="Sheng Y."/>
            <person name="Liu T."/>
            <person name="Pan Y.S."/>
            <person name="Xia L.Y."/>
            <person name="Li J."/>
            <person name="Zhao F."/>
            <person name="Cao W.C."/>
        </authorList>
    </citation>
    <scope>NUCLEOTIDE SEQUENCE [LARGE SCALE GENOMIC DNA]</scope>
    <source>
        <strain evidence="1">HaeL-2018</strain>
    </source>
</reference>
<protein>
    <submittedName>
        <fullName evidence="1">Uncharacterized protein</fullName>
    </submittedName>
</protein>
<dbReference type="AlphaFoldDB" id="A0A9J6H1U6"/>
<proteinExistence type="predicted"/>
<keyword evidence="2" id="KW-1185">Reference proteome</keyword>
<accession>A0A9J6H1U6</accession>
<gene>
    <name evidence="1" type="ORF">HPB48_026714</name>
</gene>
<comment type="caution">
    <text evidence="1">The sequence shown here is derived from an EMBL/GenBank/DDBJ whole genome shotgun (WGS) entry which is preliminary data.</text>
</comment>
<sequence>MSRQIIRIHNLEMINTIFKRGVLTVPDDWLQETYFNPSVALNKALLAVHLAEAFNNVTHDGIIEELTRTDCGGRTYNYLKIFLTRPHSTHCPWIAHITKLKAI</sequence>
<organism evidence="1 2">
    <name type="scientific">Haemaphysalis longicornis</name>
    <name type="common">Bush tick</name>
    <dbReference type="NCBI Taxonomy" id="44386"/>
    <lineage>
        <taxon>Eukaryota</taxon>
        <taxon>Metazoa</taxon>
        <taxon>Ecdysozoa</taxon>
        <taxon>Arthropoda</taxon>
        <taxon>Chelicerata</taxon>
        <taxon>Arachnida</taxon>
        <taxon>Acari</taxon>
        <taxon>Parasitiformes</taxon>
        <taxon>Ixodida</taxon>
        <taxon>Ixodoidea</taxon>
        <taxon>Ixodidae</taxon>
        <taxon>Haemaphysalinae</taxon>
        <taxon>Haemaphysalis</taxon>
    </lineage>
</organism>
<evidence type="ECO:0000313" key="1">
    <source>
        <dbReference type="EMBL" id="KAH9384703.1"/>
    </source>
</evidence>
<dbReference type="EMBL" id="JABSTR010002952">
    <property type="protein sequence ID" value="KAH9384703.1"/>
    <property type="molecule type" value="Genomic_DNA"/>
</dbReference>
<dbReference type="Proteomes" id="UP000821853">
    <property type="component" value="Unassembled WGS sequence"/>
</dbReference>
<name>A0A9J6H1U6_HAELO</name>